<dbReference type="Gene3D" id="3.10.20.90">
    <property type="entry name" value="Phosphatidylinositol 3-kinase Catalytic Subunit, Chain A, domain 1"/>
    <property type="match status" value="2"/>
</dbReference>
<evidence type="ECO:0000256" key="1">
    <source>
        <dbReference type="SAM" id="MobiDB-lite"/>
    </source>
</evidence>
<name>A0A9P6QL99_9FUNG</name>
<gene>
    <name evidence="3" type="ORF">DFQ27_000427</name>
</gene>
<dbReference type="InterPro" id="IPR029071">
    <property type="entry name" value="Ubiquitin-like_domsf"/>
</dbReference>
<dbReference type="EMBL" id="JAAAJB010000011">
    <property type="protein sequence ID" value="KAG0270126.1"/>
    <property type="molecule type" value="Genomic_DNA"/>
</dbReference>
<keyword evidence="4" id="KW-1185">Reference proteome</keyword>
<feature type="domain" description="Rad60/SUMO-like" evidence="2">
    <location>
        <begin position="335"/>
        <end position="401"/>
    </location>
</feature>
<comment type="caution">
    <text evidence="3">The sequence shown here is derived from an EMBL/GenBank/DDBJ whole genome shotgun (WGS) entry which is preliminary data.</text>
</comment>
<feature type="compositionally biased region" description="Basic and acidic residues" evidence="1">
    <location>
        <begin position="57"/>
        <end position="71"/>
    </location>
</feature>
<protein>
    <recommendedName>
        <fullName evidence="2">Rad60/SUMO-like domain-containing protein</fullName>
    </recommendedName>
</protein>
<organism evidence="3 4">
    <name type="scientific">Actinomortierella ambigua</name>
    <dbReference type="NCBI Taxonomy" id="1343610"/>
    <lineage>
        <taxon>Eukaryota</taxon>
        <taxon>Fungi</taxon>
        <taxon>Fungi incertae sedis</taxon>
        <taxon>Mucoromycota</taxon>
        <taxon>Mortierellomycotina</taxon>
        <taxon>Mortierellomycetes</taxon>
        <taxon>Mortierellales</taxon>
        <taxon>Mortierellaceae</taxon>
        <taxon>Actinomortierella</taxon>
    </lineage>
</organism>
<evidence type="ECO:0000259" key="2">
    <source>
        <dbReference type="Pfam" id="PF11976"/>
    </source>
</evidence>
<feature type="compositionally biased region" description="Polar residues" evidence="1">
    <location>
        <begin position="311"/>
        <end position="321"/>
    </location>
</feature>
<dbReference type="Proteomes" id="UP000807716">
    <property type="component" value="Unassembled WGS sequence"/>
</dbReference>
<dbReference type="CDD" id="cd01763">
    <property type="entry name" value="Ubl_SUMO_like"/>
    <property type="match status" value="1"/>
</dbReference>
<sequence length="405" mass="45623">MGDEDDFFMRTKNFRELKSQVKANIPTEKDLEAAQPSPEKPGIEDSDVMPIFDFEDEAKRDKESEAAKETESNTTTKRKRELSITPPPELPKHIYDAILAKSKDGKRSHPILLGDDHRDTNRQTVIDVSDLDDKAQDTGLDPELASIAAKVSSASAGPGATDQVHQIHSLAEQQQPVDQPKEVSVLLRHLRYQWECTHLHPVELARVTMDVKIAMNDSDPFKGMMQFYAMHKMMRPSDLVFTYKNMRLLPSATPRSLSMPSVVVLDIYTEAGYNCMKQHADEERARWLLERSQQEEKTPPPKTGASDGHDSNANIGQTTLDQQDEGDEESEFLFIKIRGKDTTDERMRVKKSTTVAAICSAYKKLKRIAETTVVKLEFDDSTLPPQTSMADTDIEDDDMLTATLL</sequence>
<dbReference type="CDD" id="cd17080">
    <property type="entry name" value="Ubl_SLD2_Esc2_like"/>
    <property type="match status" value="1"/>
</dbReference>
<dbReference type="AlphaFoldDB" id="A0A9P6QL99"/>
<dbReference type="OrthoDB" id="3365399at2759"/>
<accession>A0A9P6QL99</accession>
<feature type="region of interest" description="Disordered" evidence="1">
    <location>
        <begin position="293"/>
        <end position="328"/>
    </location>
</feature>
<evidence type="ECO:0000313" key="4">
    <source>
        <dbReference type="Proteomes" id="UP000807716"/>
    </source>
</evidence>
<feature type="region of interest" description="Disordered" evidence="1">
    <location>
        <begin position="19"/>
        <end position="90"/>
    </location>
</feature>
<dbReference type="Pfam" id="PF11976">
    <property type="entry name" value="Rad60-SLD"/>
    <property type="match status" value="1"/>
</dbReference>
<proteinExistence type="predicted"/>
<reference evidence="3" key="1">
    <citation type="journal article" date="2020" name="Fungal Divers.">
        <title>Resolving the Mortierellaceae phylogeny through synthesis of multi-gene phylogenetics and phylogenomics.</title>
        <authorList>
            <person name="Vandepol N."/>
            <person name="Liber J."/>
            <person name="Desiro A."/>
            <person name="Na H."/>
            <person name="Kennedy M."/>
            <person name="Barry K."/>
            <person name="Grigoriev I.V."/>
            <person name="Miller A.N."/>
            <person name="O'Donnell K."/>
            <person name="Stajich J.E."/>
            <person name="Bonito G."/>
        </authorList>
    </citation>
    <scope>NUCLEOTIDE SEQUENCE</scope>
    <source>
        <strain evidence="3">BC1065</strain>
    </source>
</reference>
<dbReference type="InterPro" id="IPR022617">
    <property type="entry name" value="Rad60/SUMO-like_dom"/>
</dbReference>
<evidence type="ECO:0000313" key="3">
    <source>
        <dbReference type="EMBL" id="KAG0270126.1"/>
    </source>
</evidence>
<dbReference type="SUPFAM" id="SSF54236">
    <property type="entry name" value="Ubiquitin-like"/>
    <property type="match status" value="1"/>
</dbReference>